<dbReference type="RefSeq" id="WP_025070568.1">
    <property type="nucleotide sequence ID" value="NZ_FUXK01000022.1"/>
</dbReference>
<dbReference type="eggNOG" id="COG4771">
    <property type="taxonomic scope" value="Bacteria"/>
</dbReference>
<dbReference type="Gene3D" id="2.60.40.1120">
    <property type="entry name" value="Carboxypeptidase-like, regulatory domain"/>
    <property type="match status" value="1"/>
</dbReference>
<comment type="similarity">
    <text evidence="8 9">Belongs to the TonB-dependent receptor family.</text>
</comment>
<evidence type="ECO:0000256" key="10">
    <source>
        <dbReference type="SAM" id="SignalP"/>
    </source>
</evidence>
<dbReference type="Pfam" id="PF07715">
    <property type="entry name" value="Plug"/>
    <property type="match status" value="1"/>
</dbReference>
<evidence type="ECO:0000256" key="9">
    <source>
        <dbReference type="RuleBase" id="RU003357"/>
    </source>
</evidence>
<evidence type="ECO:0000313" key="13">
    <source>
        <dbReference type="EMBL" id="SKA03013.1"/>
    </source>
</evidence>
<keyword evidence="2 8" id="KW-0813">Transport</keyword>
<organism evidence="13 14">
    <name type="scientific">Segatella oulorum</name>
    <dbReference type="NCBI Taxonomy" id="28136"/>
    <lineage>
        <taxon>Bacteria</taxon>
        <taxon>Pseudomonadati</taxon>
        <taxon>Bacteroidota</taxon>
        <taxon>Bacteroidia</taxon>
        <taxon>Bacteroidales</taxon>
        <taxon>Prevotellaceae</taxon>
        <taxon>Segatella</taxon>
    </lineage>
</organism>
<reference evidence="13 14" key="1">
    <citation type="submission" date="2017-02" db="EMBL/GenBank/DDBJ databases">
        <authorList>
            <person name="Peterson S.W."/>
        </authorList>
    </citation>
    <scope>NUCLEOTIDE SEQUENCE [LARGE SCALE GENOMIC DNA]</scope>
    <source>
        <strain evidence="13 14">ATCC 43324</strain>
    </source>
</reference>
<dbReference type="Gene3D" id="2.170.130.10">
    <property type="entry name" value="TonB-dependent receptor, plug domain"/>
    <property type="match status" value="1"/>
</dbReference>
<evidence type="ECO:0000256" key="6">
    <source>
        <dbReference type="ARBA" id="ARBA00023136"/>
    </source>
</evidence>
<dbReference type="SUPFAM" id="SSF49464">
    <property type="entry name" value="Carboxypeptidase regulatory domain-like"/>
    <property type="match status" value="1"/>
</dbReference>
<feature type="signal peptide" evidence="10">
    <location>
        <begin position="1"/>
        <end position="33"/>
    </location>
</feature>
<dbReference type="NCBIfam" id="TIGR04056">
    <property type="entry name" value="OMP_RagA_SusC"/>
    <property type="match status" value="1"/>
</dbReference>
<dbReference type="Pfam" id="PF13715">
    <property type="entry name" value="CarbopepD_reg_2"/>
    <property type="match status" value="1"/>
</dbReference>
<dbReference type="AlphaFoldDB" id="A0A1T4QGU0"/>
<keyword evidence="5 9" id="KW-0798">TonB box</keyword>
<keyword evidence="10" id="KW-0732">Signal</keyword>
<dbReference type="STRING" id="28136.SAMN02745202_01821"/>
<gene>
    <name evidence="13" type="ORF">SAMN02745202_01821</name>
</gene>
<dbReference type="InterPro" id="IPR000531">
    <property type="entry name" value="Beta-barrel_TonB"/>
</dbReference>
<sequence length="1087" mass="121167">MRKLQNIRCIHRLGMLLFLGFLCMGPCCSSALAQTQNEVKVTLSLRNATVETFANEIARQTGLTISYADNDVKALKGVTFDVREQPLSSMLITLSNQLPLTYRIEGNTLYLGSSKANQRKKGIYGQVTDGNGEPLVGAIVRVEGVNGGFVTDVNGEYQVQTDLKEAKITVSSVGYKTVTKMIKHGASGNIVMHEDTREIQEVVVTGYGTKNKNSFTGAQVAVSRDQLMNMGTKNVLQSLSAFVPGMVVLDDNVKGSDPNKLADINIRGRATFEGQANTPVFVVDGSQVSAEYVYDMDMNDIESVTVLKDASASALYGAKASAGVIVITTKALKGGKLKLNYSGTVRLSTPDLHDYHLLNAADKLEYERLAGLFKDSDPTRQYTLDRDYARLFNEVQRGVDTDWLSKPLRNAISQSHSVSLDGGDERAKYNLGVRYGNDAGVMRGSDRTRLSTNFKLSYNVSGKFFVSNNATISSVTSNTSPYGDFGTWAQQNPYENPYTADGELRKSFYHDIANPLYEASLGSYGKTNTFEFLNTTNVQIWFGEKYRLDGDFSIDRSKQDSRRFTSPFSYNEILTKSADQRGYLDDNWVNTTTYQGKVMLSYNDYIFKKLFLTAMGGSSIESSSVDAAGYRSIGFYSDKLGHPGFASTYALNSHPSGSDTQSRGVGFFVNANTIWDNKYFLDLIYRYEGSSKFGKNKRFAPFWSVGGGWNLHNEKFMKGLPIQLLKLRASVGYLGNINFNPYQALTTYSYSNSLNYGKGTGAVPITIGNPDLKWERTLSTNIGVDFTALRGRIDLSADYYIKNTDNLLLDITKAPSIGVTTSRENIGEVENKGFEMRLRTIPIQNKDWQWSIGFTYSYNKNKIKKISNALREQNEKNLAKGGVAPLPVYEEGQSLTAIKVVPSAGIDPITGQEVYIKRNGQYTFVYSPNDKVIFGDSNPYGIGAINSYLTYRNFALSASFQYSFGGALYNETLASKVEGANPKYNADRRVLSDRWKEMGTIARFKRIDDTTTPNQTSRFIEKNNYLRMSSLSLSYEVPVAWLQKYGLRRMYLELLTNDLFYLSTAKRERGLSYPYDRSVEFSVRFSL</sequence>
<keyword evidence="3 8" id="KW-1134">Transmembrane beta strand</keyword>
<dbReference type="Gene3D" id="2.40.170.20">
    <property type="entry name" value="TonB-dependent receptor, beta-barrel domain"/>
    <property type="match status" value="1"/>
</dbReference>
<evidence type="ECO:0000256" key="3">
    <source>
        <dbReference type="ARBA" id="ARBA00022452"/>
    </source>
</evidence>
<keyword evidence="6 8" id="KW-0472">Membrane</keyword>
<dbReference type="GO" id="GO:0009279">
    <property type="term" value="C:cell outer membrane"/>
    <property type="evidence" value="ECO:0007669"/>
    <property type="project" value="UniProtKB-SubCell"/>
</dbReference>
<dbReference type="InterPro" id="IPR023996">
    <property type="entry name" value="TonB-dep_OMP_SusC/RagA"/>
</dbReference>
<dbReference type="InterPro" id="IPR023997">
    <property type="entry name" value="TonB-dep_OMP_SusC/RagA_CS"/>
</dbReference>
<feature type="chain" id="PRO_5010571084" evidence="10">
    <location>
        <begin position="34"/>
        <end position="1087"/>
    </location>
</feature>
<dbReference type="EMBL" id="FUXK01000022">
    <property type="protein sequence ID" value="SKA03013.1"/>
    <property type="molecule type" value="Genomic_DNA"/>
</dbReference>
<dbReference type="InterPro" id="IPR008969">
    <property type="entry name" value="CarboxyPept-like_regulatory"/>
</dbReference>
<evidence type="ECO:0000256" key="1">
    <source>
        <dbReference type="ARBA" id="ARBA00004571"/>
    </source>
</evidence>
<dbReference type="NCBIfam" id="TIGR04057">
    <property type="entry name" value="SusC_RagA_signa"/>
    <property type="match status" value="1"/>
</dbReference>
<dbReference type="PROSITE" id="PS52016">
    <property type="entry name" value="TONB_DEPENDENT_REC_3"/>
    <property type="match status" value="1"/>
</dbReference>
<dbReference type="Gene3D" id="3.55.50.30">
    <property type="match status" value="1"/>
</dbReference>
<evidence type="ECO:0000256" key="8">
    <source>
        <dbReference type="PROSITE-ProRule" id="PRU01360"/>
    </source>
</evidence>
<keyword evidence="4 8" id="KW-0812">Transmembrane</keyword>
<dbReference type="Proteomes" id="UP000190065">
    <property type="component" value="Unassembled WGS sequence"/>
</dbReference>
<accession>A0A1T4QGU0</accession>
<evidence type="ECO:0000313" key="14">
    <source>
        <dbReference type="Proteomes" id="UP000190065"/>
    </source>
</evidence>
<dbReference type="InterPro" id="IPR012910">
    <property type="entry name" value="Plug_dom"/>
</dbReference>
<evidence type="ECO:0000256" key="4">
    <source>
        <dbReference type="ARBA" id="ARBA00022692"/>
    </source>
</evidence>
<proteinExistence type="inferred from homology"/>
<protein>
    <submittedName>
        <fullName evidence="13">TonB-linked outer membrane protein, SusC/RagA family</fullName>
    </submittedName>
</protein>
<comment type="subcellular location">
    <subcellularLocation>
        <location evidence="1 8">Cell outer membrane</location>
        <topology evidence="1 8">Multi-pass membrane protein</topology>
    </subcellularLocation>
</comment>
<evidence type="ECO:0000256" key="2">
    <source>
        <dbReference type="ARBA" id="ARBA00022448"/>
    </source>
</evidence>
<evidence type="ECO:0000259" key="11">
    <source>
        <dbReference type="Pfam" id="PF00593"/>
    </source>
</evidence>
<evidence type="ECO:0000256" key="7">
    <source>
        <dbReference type="ARBA" id="ARBA00023237"/>
    </source>
</evidence>
<dbReference type="InterPro" id="IPR039426">
    <property type="entry name" value="TonB-dep_rcpt-like"/>
</dbReference>
<dbReference type="InterPro" id="IPR036942">
    <property type="entry name" value="Beta-barrel_TonB_sf"/>
</dbReference>
<feature type="domain" description="TonB-dependent receptor-like beta-barrel" evidence="11">
    <location>
        <begin position="621"/>
        <end position="864"/>
    </location>
</feature>
<evidence type="ECO:0000256" key="5">
    <source>
        <dbReference type="ARBA" id="ARBA00023077"/>
    </source>
</evidence>
<dbReference type="Pfam" id="PF00593">
    <property type="entry name" value="TonB_dep_Rec_b-barrel"/>
    <property type="match status" value="1"/>
</dbReference>
<dbReference type="InterPro" id="IPR037066">
    <property type="entry name" value="Plug_dom_sf"/>
</dbReference>
<dbReference type="SUPFAM" id="SSF56935">
    <property type="entry name" value="Porins"/>
    <property type="match status" value="1"/>
</dbReference>
<name>A0A1T4QGU0_9BACT</name>
<evidence type="ECO:0000259" key="12">
    <source>
        <dbReference type="Pfam" id="PF07715"/>
    </source>
</evidence>
<feature type="domain" description="TonB-dependent receptor plug" evidence="12">
    <location>
        <begin position="216"/>
        <end position="324"/>
    </location>
</feature>
<keyword evidence="7 8" id="KW-0998">Cell outer membrane</keyword>